<accession>A0ABP0WPJ3</accession>
<feature type="compositionally biased region" description="Basic and acidic residues" evidence="1">
    <location>
        <begin position="681"/>
        <end position="690"/>
    </location>
</feature>
<dbReference type="InterPro" id="IPR025315">
    <property type="entry name" value="DUF4220"/>
</dbReference>
<feature type="transmembrane region" description="Helical" evidence="2">
    <location>
        <begin position="100"/>
        <end position="120"/>
    </location>
</feature>
<keyword evidence="2" id="KW-0812">Transmembrane</keyword>
<feature type="transmembrane region" description="Helical" evidence="2">
    <location>
        <begin position="71"/>
        <end position="93"/>
    </location>
</feature>
<dbReference type="Pfam" id="PF04578">
    <property type="entry name" value="DUF594"/>
    <property type="match status" value="1"/>
</dbReference>
<keyword evidence="5" id="KW-1185">Reference proteome</keyword>
<proteinExistence type="predicted"/>
<sequence length="894" mass="101086">MAPNTSTIVRKIYTQSQLVGEAVMVLQIWRTVSARHEPQKPIRVLANGAGSVTSAPCSPDPGIFHVFDDEIIPATGLLLSLFFQLLMLITGWLRKRTSKASAFAWTAYVSADILVFYLLGLLTRTQSHTEVYGLWSAVLIYHLGGPDNFTAYERADSELWMRHLLSLLQQVGTAAYVIAVNTRGWLLIPTLIVLFVGVCRYWERNSALRHSSRRGINRAVYPVYRYMMNGLQERRGKGPHGIDMLEFLVAGSADWMQKFRSGQPLEHPNIVTTGEIERDLKFSTPALRDWAVRLTVASATAFAYLRRLISLARFEQFEKESPMRNLWFETSLQDKQKWLPYLHLEQNFLYNLLYTKPVDSDRHLLLLLLRMLSSLGLVAALFITFWHASEKTWDGHASYKVTTYIVLAVGCVVEIAYFIRLVCSKGAVVAMLVAQVRTKRRLTAVRSRAKKIFLSADLSINRFFCEKAMRITMFLEENIILTRLKISYIPPPNWSLLVRMPLPCVVILRTIMAYPRMLLKLSVDCLGRPWIDFGPSPGTGWEMLSWTFPDECDIGAEFRKIQACQDDAVAAIFEPLLYITHAEDRYSQPADVPSALPLTSESCCDKIFPFYNSDWEHMLIIFWLATLKILKIENDLSSRDGGTSISPSDNRDQSQLPPESSLNAADLENQTRLAADSTLELVERTQRSGESDAAAEIQPNDQSNETESNENSDPECRISADTAELADRNQAVWQMLYVSRLLTVRPQLLPTQLDLTKELVEENLSTAESEIKNPSNWLKKTKKKVSELGEPQKLFEIKLSNGNIAPVSAFDPHLRNHSEFLGDCQESSSQLAVLLLKLDAARRWEVLKKSACWFIASLAQSNKVEEHCAMLRDGGELLTTLWILSSDLGGGAQY</sequence>
<protein>
    <recommendedName>
        <fullName evidence="3">DUF4220 domain-containing protein</fullName>
    </recommendedName>
</protein>
<name>A0ABP0WPJ3_9BRYO</name>
<feature type="region of interest" description="Disordered" evidence="1">
    <location>
        <begin position="639"/>
        <end position="715"/>
    </location>
</feature>
<feature type="transmembrane region" description="Helical" evidence="2">
    <location>
        <begin position="185"/>
        <end position="203"/>
    </location>
</feature>
<feature type="domain" description="DUF4220" evidence="3">
    <location>
        <begin position="105"/>
        <end position="445"/>
    </location>
</feature>
<evidence type="ECO:0000256" key="2">
    <source>
        <dbReference type="SAM" id="Phobius"/>
    </source>
</evidence>
<feature type="transmembrane region" description="Helical" evidence="2">
    <location>
        <begin position="364"/>
        <end position="389"/>
    </location>
</feature>
<evidence type="ECO:0000313" key="4">
    <source>
        <dbReference type="EMBL" id="CAK9268764.1"/>
    </source>
</evidence>
<gene>
    <name evidence="4" type="ORF">CSSPJE1EN1_LOCUS14242</name>
</gene>
<dbReference type="EMBL" id="OZ020097">
    <property type="protein sequence ID" value="CAK9268764.1"/>
    <property type="molecule type" value="Genomic_DNA"/>
</dbReference>
<keyword evidence="2" id="KW-0472">Membrane</keyword>
<evidence type="ECO:0000259" key="3">
    <source>
        <dbReference type="Pfam" id="PF13968"/>
    </source>
</evidence>
<dbReference type="PANTHER" id="PTHR31325">
    <property type="entry name" value="OS01G0798800 PROTEIN-RELATED"/>
    <property type="match status" value="1"/>
</dbReference>
<feature type="compositionally biased region" description="Polar residues" evidence="1">
    <location>
        <begin position="640"/>
        <end position="672"/>
    </location>
</feature>
<dbReference type="Proteomes" id="UP001497444">
    <property type="component" value="Chromosome 2"/>
</dbReference>
<feature type="transmembrane region" description="Helical" evidence="2">
    <location>
        <begin position="401"/>
        <end position="423"/>
    </location>
</feature>
<keyword evidence="2" id="KW-1133">Transmembrane helix</keyword>
<dbReference type="Pfam" id="PF13968">
    <property type="entry name" value="DUF4220"/>
    <property type="match status" value="1"/>
</dbReference>
<evidence type="ECO:0000313" key="5">
    <source>
        <dbReference type="Proteomes" id="UP001497444"/>
    </source>
</evidence>
<evidence type="ECO:0000256" key="1">
    <source>
        <dbReference type="SAM" id="MobiDB-lite"/>
    </source>
</evidence>
<organism evidence="4 5">
    <name type="scientific">Sphagnum jensenii</name>
    <dbReference type="NCBI Taxonomy" id="128206"/>
    <lineage>
        <taxon>Eukaryota</taxon>
        <taxon>Viridiplantae</taxon>
        <taxon>Streptophyta</taxon>
        <taxon>Embryophyta</taxon>
        <taxon>Bryophyta</taxon>
        <taxon>Sphagnophytina</taxon>
        <taxon>Sphagnopsida</taxon>
        <taxon>Sphagnales</taxon>
        <taxon>Sphagnaceae</taxon>
        <taxon>Sphagnum</taxon>
    </lineage>
</organism>
<reference evidence="4 5" key="1">
    <citation type="submission" date="2024-02" db="EMBL/GenBank/DDBJ databases">
        <authorList>
            <consortium name="ELIXIR-Norway"/>
            <consortium name="Elixir Norway"/>
        </authorList>
    </citation>
    <scope>NUCLEOTIDE SEQUENCE [LARGE SCALE GENOMIC DNA]</scope>
</reference>
<dbReference type="InterPro" id="IPR007658">
    <property type="entry name" value="DUF594"/>
</dbReference>